<dbReference type="EMBL" id="KN840468">
    <property type="protein sequence ID" value="KIP09273.1"/>
    <property type="molecule type" value="Genomic_DNA"/>
</dbReference>
<reference evidence="2 3" key="1">
    <citation type="journal article" date="2014" name="PLoS Genet.">
        <title>Analysis of the Phlebiopsis gigantea genome, transcriptome and secretome provides insight into its pioneer colonization strategies of wood.</title>
        <authorList>
            <person name="Hori C."/>
            <person name="Ishida T."/>
            <person name="Igarashi K."/>
            <person name="Samejima M."/>
            <person name="Suzuki H."/>
            <person name="Master E."/>
            <person name="Ferreira P."/>
            <person name="Ruiz-Duenas F.J."/>
            <person name="Held B."/>
            <person name="Canessa P."/>
            <person name="Larrondo L.F."/>
            <person name="Schmoll M."/>
            <person name="Druzhinina I.S."/>
            <person name="Kubicek C.P."/>
            <person name="Gaskell J.A."/>
            <person name="Kersten P."/>
            <person name="St John F."/>
            <person name="Glasner J."/>
            <person name="Sabat G."/>
            <person name="Splinter BonDurant S."/>
            <person name="Syed K."/>
            <person name="Yadav J."/>
            <person name="Mgbeahuruike A.C."/>
            <person name="Kovalchuk A."/>
            <person name="Asiegbu F.O."/>
            <person name="Lackner G."/>
            <person name="Hoffmeister D."/>
            <person name="Rencoret J."/>
            <person name="Gutierrez A."/>
            <person name="Sun H."/>
            <person name="Lindquist E."/>
            <person name="Barry K."/>
            <person name="Riley R."/>
            <person name="Grigoriev I.V."/>
            <person name="Henrissat B."/>
            <person name="Kues U."/>
            <person name="Berka R.M."/>
            <person name="Martinez A.T."/>
            <person name="Covert S.F."/>
            <person name="Blanchette R.A."/>
            <person name="Cullen D."/>
        </authorList>
    </citation>
    <scope>NUCLEOTIDE SEQUENCE [LARGE SCALE GENOMIC DNA]</scope>
    <source>
        <strain evidence="2 3">11061_1 CR5-6</strain>
    </source>
</reference>
<protein>
    <recommendedName>
        <fullName evidence="4">Secreted protein</fullName>
    </recommendedName>
</protein>
<name>A0A0C3PQC5_PHLG1</name>
<organism evidence="2 3">
    <name type="scientific">Phlebiopsis gigantea (strain 11061_1 CR5-6)</name>
    <name type="common">White-rot fungus</name>
    <name type="synonym">Peniophora gigantea</name>
    <dbReference type="NCBI Taxonomy" id="745531"/>
    <lineage>
        <taxon>Eukaryota</taxon>
        <taxon>Fungi</taxon>
        <taxon>Dikarya</taxon>
        <taxon>Basidiomycota</taxon>
        <taxon>Agaricomycotina</taxon>
        <taxon>Agaricomycetes</taxon>
        <taxon>Polyporales</taxon>
        <taxon>Phanerochaetaceae</taxon>
        <taxon>Phlebiopsis</taxon>
    </lineage>
</organism>
<feature type="chain" id="PRO_5002180508" description="Secreted protein" evidence="1">
    <location>
        <begin position="24"/>
        <end position="105"/>
    </location>
</feature>
<sequence>MPQLQCILRLPFLVLVCWPSRMCIPCEQERSLWANNRRRWSCDLLVLTAQPPEHVFLSRPHFKEPLHPRVPWSSSLRQAVYYREFLVAAIRFSLVGARCAIRQYH</sequence>
<dbReference type="HOGENOM" id="CLU_2237573_0_0_1"/>
<dbReference type="AlphaFoldDB" id="A0A0C3PQC5"/>
<gene>
    <name evidence="2" type="ORF">PHLGIDRAFT_339302</name>
</gene>
<evidence type="ECO:0008006" key="4">
    <source>
        <dbReference type="Google" id="ProtNLM"/>
    </source>
</evidence>
<accession>A0A0C3PQC5</accession>
<keyword evidence="1" id="KW-0732">Signal</keyword>
<dbReference type="Proteomes" id="UP000053257">
    <property type="component" value="Unassembled WGS sequence"/>
</dbReference>
<evidence type="ECO:0000313" key="3">
    <source>
        <dbReference type="Proteomes" id="UP000053257"/>
    </source>
</evidence>
<proteinExistence type="predicted"/>
<feature type="signal peptide" evidence="1">
    <location>
        <begin position="1"/>
        <end position="23"/>
    </location>
</feature>
<evidence type="ECO:0000256" key="1">
    <source>
        <dbReference type="SAM" id="SignalP"/>
    </source>
</evidence>
<keyword evidence="3" id="KW-1185">Reference proteome</keyword>
<evidence type="ECO:0000313" key="2">
    <source>
        <dbReference type="EMBL" id="KIP09273.1"/>
    </source>
</evidence>